<reference evidence="1 2" key="1">
    <citation type="submission" date="2013-01" db="EMBL/GenBank/DDBJ databases">
        <title>The Genome Sequence of Bacillus cereus TIAC219.</title>
        <authorList>
            <consortium name="The Broad Institute Genome Sequencing Platform"/>
            <consortium name="The Broad Institute Genome Sequencing Center for Infectious Disease"/>
            <person name="Feldgarden M."/>
            <person name="Van der Auwera G.A."/>
            <person name="Mahillon J."/>
            <person name="Duprez V."/>
            <person name="Timmery S."/>
            <person name="Mattelet C."/>
            <person name="Dierick K."/>
            <person name="Sun M."/>
            <person name="Yu Z."/>
            <person name="Zhu L."/>
            <person name="Hu X."/>
            <person name="Shank E.B."/>
            <person name="Swiecicka I."/>
            <person name="Hansen B.M."/>
            <person name="Andrup L."/>
            <person name="Walker B."/>
            <person name="Young S.K."/>
            <person name="Zeng Q."/>
            <person name="Gargeya S."/>
            <person name="Fitzgerald M."/>
            <person name="Haas B."/>
            <person name="Abouelleil A."/>
            <person name="Alvarado L."/>
            <person name="Arachchi H.M."/>
            <person name="Berlin A.M."/>
            <person name="Chapman S.B."/>
            <person name="Dewar J."/>
            <person name="Goldberg J."/>
            <person name="Griggs A."/>
            <person name="Gujja S."/>
            <person name="Hansen M."/>
            <person name="Howarth C."/>
            <person name="Imamovic A."/>
            <person name="Larimer J."/>
            <person name="McCowan C."/>
            <person name="Murphy C."/>
            <person name="Neiman D."/>
            <person name="Pearson M."/>
            <person name="Priest M."/>
            <person name="Roberts A."/>
            <person name="Saif S."/>
            <person name="Shea T."/>
            <person name="Sisk P."/>
            <person name="Sykes S."/>
            <person name="Wortman J."/>
            <person name="Nusbaum C."/>
            <person name="Birren B."/>
        </authorList>
    </citation>
    <scope>NUCLEOTIDE SEQUENCE [LARGE SCALE GENOMIC DNA]</scope>
    <source>
        <strain evidence="1 2">TIAC219</strain>
    </source>
</reference>
<proteinExistence type="predicted"/>
<evidence type="ECO:0008006" key="3">
    <source>
        <dbReference type="Google" id="ProtNLM"/>
    </source>
</evidence>
<dbReference type="SUPFAM" id="SSF56091">
    <property type="entry name" value="DNA ligase/mRNA capping enzyme, catalytic domain"/>
    <property type="match status" value="1"/>
</dbReference>
<dbReference type="AlphaFoldDB" id="A0ABC9SQK0"/>
<dbReference type="Pfam" id="PF22745">
    <property type="entry name" value="Nlig-Ia"/>
    <property type="match status" value="1"/>
</dbReference>
<accession>A0ABC9SQK0</accession>
<dbReference type="Gene3D" id="1.10.287.610">
    <property type="entry name" value="Helix hairpin bin"/>
    <property type="match status" value="1"/>
</dbReference>
<dbReference type="EMBL" id="AHCJ01000083">
    <property type="protein sequence ID" value="EOQ57854.1"/>
    <property type="molecule type" value="Genomic_DNA"/>
</dbReference>
<dbReference type="Proteomes" id="UP000014060">
    <property type="component" value="Unassembled WGS sequence"/>
</dbReference>
<sequence length="105" mass="12507">MINEEIRDLITRRRHQILVHSCIYYQFNTNILDDHTYDRWAIELGELHAQYPAEAKVADMAKEFEGFTTETASGFDLPYHHPYTVRKAAWLIEFHNAQIKKRRSN</sequence>
<organism evidence="1 2">
    <name type="scientific">Bacillus cereus TIAC219</name>
    <dbReference type="NCBI Taxonomy" id="718222"/>
    <lineage>
        <taxon>Bacteria</taxon>
        <taxon>Bacillati</taxon>
        <taxon>Bacillota</taxon>
        <taxon>Bacilli</taxon>
        <taxon>Bacillales</taxon>
        <taxon>Bacillaceae</taxon>
        <taxon>Bacillus</taxon>
        <taxon>Bacillus cereus group</taxon>
    </lineage>
</organism>
<evidence type="ECO:0000313" key="1">
    <source>
        <dbReference type="EMBL" id="EOQ57854.1"/>
    </source>
</evidence>
<evidence type="ECO:0000313" key="2">
    <source>
        <dbReference type="Proteomes" id="UP000014060"/>
    </source>
</evidence>
<gene>
    <name evidence="1" type="ORF">IAY_06232</name>
</gene>
<comment type="caution">
    <text evidence="1">The sequence shown here is derived from an EMBL/GenBank/DDBJ whole genome shotgun (WGS) entry which is preliminary data.</text>
</comment>
<name>A0ABC9SQK0_BACCE</name>
<protein>
    <recommendedName>
        <fullName evidence="3">DNA ligase</fullName>
    </recommendedName>
</protein>